<name>A0A1I7XLT0_HETBA</name>
<protein>
    <submittedName>
        <fullName evidence="3">Ovule protein</fullName>
    </submittedName>
</protein>
<organism evidence="2 3">
    <name type="scientific">Heterorhabditis bacteriophora</name>
    <name type="common">Entomopathogenic nematode worm</name>
    <dbReference type="NCBI Taxonomy" id="37862"/>
    <lineage>
        <taxon>Eukaryota</taxon>
        <taxon>Metazoa</taxon>
        <taxon>Ecdysozoa</taxon>
        <taxon>Nematoda</taxon>
        <taxon>Chromadorea</taxon>
        <taxon>Rhabditida</taxon>
        <taxon>Rhabditina</taxon>
        <taxon>Rhabditomorpha</taxon>
        <taxon>Strongyloidea</taxon>
        <taxon>Heterorhabditidae</taxon>
        <taxon>Heterorhabditis</taxon>
    </lineage>
</organism>
<dbReference type="WBParaSite" id="Hba_18681">
    <property type="protein sequence ID" value="Hba_18681"/>
    <property type="gene ID" value="Hba_18681"/>
</dbReference>
<keyword evidence="2" id="KW-1185">Reference proteome</keyword>
<dbReference type="AlphaFoldDB" id="A0A1I7XLT0"/>
<dbReference type="Proteomes" id="UP000095283">
    <property type="component" value="Unplaced"/>
</dbReference>
<reference evidence="3" key="1">
    <citation type="submission" date="2016-11" db="UniProtKB">
        <authorList>
            <consortium name="WormBaseParasite"/>
        </authorList>
    </citation>
    <scope>IDENTIFICATION</scope>
</reference>
<evidence type="ECO:0000256" key="1">
    <source>
        <dbReference type="SAM" id="MobiDB-lite"/>
    </source>
</evidence>
<evidence type="ECO:0000313" key="3">
    <source>
        <dbReference type="WBParaSite" id="Hba_18681"/>
    </source>
</evidence>
<proteinExistence type="predicted"/>
<feature type="region of interest" description="Disordered" evidence="1">
    <location>
        <begin position="47"/>
        <end position="67"/>
    </location>
</feature>
<feature type="compositionally biased region" description="Basic residues" evidence="1">
    <location>
        <begin position="53"/>
        <end position="67"/>
    </location>
</feature>
<sequence length="67" mass="7793">MFILACAGICNNIYQSRGTKQLYMVTWLVVNGVHRGRSMDDARISFEMSSKSERKHSRTSLERRRRG</sequence>
<accession>A0A1I7XLT0</accession>
<evidence type="ECO:0000313" key="2">
    <source>
        <dbReference type="Proteomes" id="UP000095283"/>
    </source>
</evidence>